<accession>A0A7J5U2U0</accession>
<protein>
    <submittedName>
        <fullName evidence="2">GNAT family N-acetyltransferase</fullName>
    </submittedName>
</protein>
<dbReference type="SUPFAM" id="SSF55729">
    <property type="entry name" value="Acyl-CoA N-acyltransferases (Nat)"/>
    <property type="match status" value="1"/>
</dbReference>
<proteinExistence type="predicted"/>
<dbReference type="Pfam" id="PF00583">
    <property type="entry name" value="Acetyltransf_1"/>
    <property type="match status" value="1"/>
</dbReference>
<keyword evidence="2" id="KW-0808">Transferase</keyword>
<gene>
    <name evidence="2" type="ORF">F5984_06185</name>
</gene>
<reference evidence="2 3" key="1">
    <citation type="submission" date="2019-10" db="EMBL/GenBank/DDBJ databases">
        <title>Rudanella paleaurantiibacter sp. nov., isolated from sludge.</title>
        <authorList>
            <person name="Xu S.Q."/>
        </authorList>
    </citation>
    <scope>NUCLEOTIDE SEQUENCE [LARGE SCALE GENOMIC DNA]</scope>
    <source>
        <strain evidence="2 3">HX-22-17</strain>
    </source>
</reference>
<evidence type="ECO:0000313" key="3">
    <source>
        <dbReference type="Proteomes" id="UP000488299"/>
    </source>
</evidence>
<keyword evidence="3" id="KW-1185">Reference proteome</keyword>
<evidence type="ECO:0000313" key="2">
    <source>
        <dbReference type="EMBL" id="KAB7731812.1"/>
    </source>
</evidence>
<organism evidence="2 3">
    <name type="scientific">Rudanella paleaurantiibacter</name>
    <dbReference type="NCBI Taxonomy" id="2614655"/>
    <lineage>
        <taxon>Bacteria</taxon>
        <taxon>Pseudomonadati</taxon>
        <taxon>Bacteroidota</taxon>
        <taxon>Cytophagia</taxon>
        <taxon>Cytophagales</taxon>
        <taxon>Cytophagaceae</taxon>
        <taxon>Rudanella</taxon>
    </lineage>
</organism>
<dbReference type="Proteomes" id="UP000488299">
    <property type="component" value="Unassembled WGS sequence"/>
</dbReference>
<name>A0A7J5U2U0_9BACT</name>
<dbReference type="PROSITE" id="PS51186">
    <property type="entry name" value="GNAT"/>
    <property type="match status" value="1"/>
</dbReference>
<dbReference type="GO" id="GO:0016747">
    <property type="term" value="F:acyltransferase activity, transferring groups other than amino-acyl groups"/>
    <property type="evidence" value="ECO:0007669"/>
    <property type="project" value="InterPro"/>
</dbReference>
<dbReference type="EMBL" id="WELI01000002">
    <property type="protein sequence ID" value="KAB7731812.1"/>
    <property type="molecule type" value="Genomic_DNA"/>
</dbReference>
<evidence type="ECO:0000259" key="1">
    <source>
        <dbReference type="PROSITE" id="PS51186"/>
    </source>
</evidence>
<dbReference type="RefSeq" id="WP_152123404.1">
    <property type="nucleotide sequence ID" value="NZ_WELI01000002.1"/>
</dbReference>
<dbReference type="InterPro" id="IPR016181">
    <property type="entry name" value="Acyl_CoA_acyltransferase"/>
</dbReference>
<dbReference type="Gene3D" id="3.40.630.30">
    <property type="match status" value="1"/>
</dbReference>
<comment type="caution">
    <text evidence="2">The sequence shown here is derived from an EMBL/GenBank/DDBJ whole genome shotgun (WGS) entry which is preliminary data.</text>
</comment>
<dbReference type="CDD" id="cd04301">
    <property type="entry name" value="NAT_SF"/>
    <property type="match status" value="1"/>
</dbReference>
<sequence>MSTLVRATPAHLEQLMPLIEGFYTHFGYPYEATTHRALVELFLNTPHLGSLWLIQHEGHNAGYLALTYGFTFEFLGRDAFVDELYITEPYRSGGLGRSALAQIQHLAPELELVAIHLQTESYNGRAKRLYEQSGFRDLGRSTLTWRPGQA</sequence>
<dbReference type="AlphaFoldDB" id="A0A7J5U2U0"/>
<dbReference type="InterPro" id="IPR000182">
    <property type="entry name" value="GNAT_dom"/>
</dbReference>
<feature type="domain" description="N-acetyltransferase" evidence="1">
    <location>
        <begin position="2"/>
        <end position="150"/>
    </location>
</feature>